<reference evidence="4" key="1">
    <citation type="submission" date="2019-04" db="EMBL/GenBank/DDBJ databases">
        <authorList>
            <consortium name="Science for Life Laboratories"/>
        </authorList>
    </citation>
    <scope>NUCLEOTIDE SEQUENCE</scope>
    <source>
        <strain evidence="4">MBLW1</strain>
    </source>
</reference>
<dbReference type="Pfam" id="PF00092">
    <property type="entry name" value="VWA"/>
    <property type="match status" value="1"/>
</dbReference>
<dbReference type="CDD" id="cd00198">
    <property type="entry name" value="vWFA"/>
    <property type="match status" value="1"/>
</dbReference>
<name>A0A6C2YK92_9BACT</name>
<dbReference type="AlphaFoldDB" id="A0A6C2YK92"/>
<evidence type="ECO:0000313" key="5">
    <source>
        <dbReference type="Proteomes" id="UP000464378"/>
    </source>
</evidence>
<keyword evidence="1" id="KW-0175">Coiled coil</keyword>
<dbReference type="InterPro" id="IPR002035">
    <property type="entry name" value="VWF_A"/>
</dbReference>
<keyword evidence="5" id="KW-1185">Reference proteome</keyword>
<dbReference type="Proteomes" id="UP000464378">
    <property type="component" value="Chromosome"/>
</dbReference>
<feature type="coiled-coil region" evidence="1">
    <location>
        <begin position="321"/>
        <end position="375"/>
    </location>
</feature>
<feature type="domain" description="VWFA" evidence="3">
    <location>
        <begin position="38"/>
        <end position="233"/>
    </location>
</feature>
<protein>
    <recommendedName>
        <fullName evidence="3">VWFA domain-containing protein</fullName>
    </recommendedName>
</protein>
<sequence length="383" mass="42490">MSKHATSWRIRFVAGLALLLASSIPASAKPIVVGKPVDLVLCLDVSNSMDGLIDSAKIKLWDIVNDFSKIKPTPELRVALYSYGSPRYSAGAGFIRCELDLTNDLDEVYKRLNALRTYGGEEYVAGVAKAALDELKWSANPKALRLLFVCGNERADQDPRFKIADVARQARRMDILINTIHCASAESGDDPLWKELARLAGGKGVNIDQNRNVLDKPIPTPHDDDLRKLSGELNKTYLAYGNDRLEAAKKQMDQDKAAEAAAPAAGAARSASKASALYRNDAWDLVDRLKNDSKFQLKDLPEDQLPEELRKLSPEKREAAIQAKCKEREALQARIQDLAAKREAFLRDARAKEPKKSAEKAFDEALRELIREQAATRELVIPQ</sequence>
<dbReference type="Gene3D" id="3.40.50.410">
    <property type="entry name" value="von Willebrand factor, type A domain"/>
    <property type="match status" value="1"/>
</dbReference>
<dbReference type="KEGG" id="tim:GMBLW1_21140"/>
<evidence type="ECO:0000259" key="3">
    <source>
        <dbReference type="PROSITE" id="PS50234"/>
    </source>
</evidence>
<accession>A0A6C2YK92</accession>
<dbReference type="EMBL" id="LR593887">
    <property type="protein sequence ID" value="VTR99626.1"/>
    <property type="molecule type" value="Genomic_DNA"/>
</dbReference>
<feature type="signal peptide" evidence="2">
    <location>
        <begin position="1"/>
        <end position="28"/>
    </location>
</feature>
<organism evidence="4">
    <name type="scientific">Tuwongella immobilis</name>
    <dbReference type="NCBI Taxonomy" id="692036"/>
    <lineage>
        <taxon>Bacteria</taxon>
        <taxon>Pseudomonadati</taxon>
        <taxon>Planctomycetota</taxon>
        <taxon>Planctomycetia</taxon>
        <taxon>Gemmatales</taxon>
        <taxon>Gemmataceae</taxon>
        <taxon>Tuwongella</taxon>
    </lineage>
</organism>
<keyword evidence="2" id="KW-0732">Signal</keyword>
<dbReference type="PROSITE" id="PS50234">
    <property type="entry name" value="VWFA"/>
    <property type="match status" value="1"/>
</dbReference>
<evidence type="ECO:0000256" key="1">
    <source>
        <dbReference type="SAM" id="Coils"/>
    </source>
</evidence>
<dbReference type="RefSeq" id="WP_162657090.1">
    <property type="nucleotide sequence ID" value="NZ_LR593887.1"/>
</dbReference>
<dbReference type="InParanoid" id="A0A6C2YK92"/>
<dbReference type="InterPro" id="IPR036465">
    <property type="entry name" value="vWFA_dom_sf"/>
</dbReference>
<feature type="chain" id="PRO_5033880137" description="VWFA domain-containing protein" evidence="2">
    <location>
        <begin position="29"/>
        <end position="383"/>
    </location>
</feature>
<dbReference type="SUPFAM" id="SSF53300">
    <property type="entry name" value="vWA-like"/>
    <property type="match status" value="1"/>
</dbReference>
<evidence type="ECO:0000256" key="2">
    <source>
        <dbReference type="SAM" id="SignalP"/>
    </source>
</evidence>
<gene>
    <name evidence="4" type="ORF">GMBLW1_21140</name>
</gene>
<proteinExistence type="predicted"/>
<evidence type="ECO:0000313" key="4">
    <source>
        <dbReference type="EMBL" id="VIP01846.1"/>
    </source>
</evidence>
<dbReference type="EMBL" id="LR586016">
    <property type="protein sequence ID" value="VIP01846.1"/>
    <property type="molecule type" value="Genomic_DNA"/>
</dbReference>
<dbReference type="SMART" id="SM00327">
    <property type="entry name" value="VWA"/>
    <property type="match status" value="1"/>
</dbReference>